<sequence>MSGKSTSRSSPSTLSSRSSPRIIVSRATSSRSSPRVILTSKELEERSLSRSRTQSRSSQKDYIQNKINKINRFKYDNNQDPIKKNNNNTRYIDFIKLKNDIKKHKIITLEKFDKRFKSKISKLERLLREYKLHNKKIWDNLKLIRKNLDSKEVFFKKHLLKTYVKELDNMFKEVLSI</sequence>
<dbReference type="AlphaFoldDB" id="A0A6C0J5M1"/>
<protein>
    <submittedName>
        <fullName evidence="2">Uncharacterized protein</fullName>
    </submittedName>
</protein>
<evidence type="ECO:0000256" key="1">
    <source>
        <dbReference type="SAM" id="MobiDB-lite"/>
    </source>
</evidence>
<accession>A0A6C0J5M1</accession>
<evidence type="ECO:0000313" key="2">
    <source>
        <dbReference type="EMBL" id="QHT98933.1"/>
    </source>
</evidence>
<dbReference type="EMBL" id="MN740298">
    <property type="protein sequence ID" value="QHT98933.1"/>
    <property type="molecule type" value="Genomic_DNA"/>
</dbReference>
<name>A0A6C0J5M1_9ZZZZ</name>
<proteinExistence type="predicted"/>
<feature type="region of interest" description="Disordered" evidence="1">
    <location>
        <begin position="1"/>
        <end position="63"/>
    </location>
</feature>
<organism evidence="2">
    <name type="scientific">viral metagenome</name>
    <dbReference type="NCBI Taxonomy" id="1070528"/>
    <lineage>
        <taxon>unclassified sequences</taxon>
        <taxon>metagenomes</taxon>
        <taxon>organismal metagenomes</taxon>
    </lineage>
</organism>
<reference evidence="2" key="1">
    <citation type="journal article" date="2020" name="Nature">
        <title>Giant virus diversity and host interactions through global metagenomics.</title>
        <authorList>
            <person name="Schulz F."/>
            <person name="Roux S."/>
            <person name="Paez-Espino D."/>
            <person name="Jungbluth S."/>
            <person name="Walsh D.A."/>
            <person name="Denef V.J."/>
            <person name="McMahon K.D."/>
            <person name="Konstantinidis K.T."/>
            <person name="Eloe-Fadrosh E.A."/>
            <person name="Kyrpides N.C."/>
            <person name="Woyke T."/>
        </authorList>
    </citation>
    <scope>NUCLEOTIDE SEQUENCE</scope>
    <source>
        <strain evidence="2">GVMAG-M-3300025695-21</strain>
    </source>
</reference>
<feature type="compositionally biased region" description="Low complexity" evidence="1">
    <location>
        <begin position="1"/>
        <end position="26"/>
    </location>
</feature>